<dbReference type="GO" id="GO:0005634">
    <property type="term" value="C:nucleus"/>
    <property type="evidence" value="ECO:0007669"/>
    <property type="project" value="UniProtKB-SubCell"/>
</dbReference>
<dbReference type="InterPro" id="IPR044818">
    <property type="entry name" value="ILR3-like"/>
</dbReference>
<comment type="subcellular location">
    <subcellularLocation>
        <location evidence="1">Nucleus</location>
    </subcellularLocation>
</comment>
<evidence type="ECO:0000313" key="8">
    <source>
        <dbReference type="EMBL" id="KAJ0194710.1"/>
    </source>
</evidence>
<evidence type="ECO:0000256" key="2">
    <source>
        <dbReference type="ARBA" id="ARBA00023015"/>
    </source>
</evidence>
<sequence length="480" mass="54920">MVAPEEDDNSNCFFDFSLIEQFPVPGGELPSLDTDFQWSSDPFPDSANLSKEFVDSLGKSNTTKEDESRKRAHPGSCSDSKACREKKRRDKLNERFQELNEMLDPGRSPKTDKSVILADAIRMVTQLRNDAAKLKDSSQDLLVKINELKVEKNELRDEKQKLKSDKERLEQQLKAATTYCGPPTAFYPPAHPVIPVSTPNKFMPFMGFQGVPMWQFASPNAVDTSKDHSDSNQMTMKSRNQNKSSANNNQAVDVSEWEIVESIKPYLFTEAAMKIKEEELNSTISKLEKKISSLKESLANEESQKLNAIDFLNKEKEARMALEKNHDSLKEELLQAKQNASTAEEEVKTQQDMNKILQEYNRSLQQYNTQLQNQLFTAIDANKHFVKEKAAILENHITLKEHYNFLQQCCAQTEKISVLEHQLAAANEKLKMVDLSSLEIRRKYEDQKRIVSKLEDQLLEAGLLFEEERLRAQLLKGYIS</sequence>
<organism evidence="8 9">
    <name type="scientific">Lactuca sativa</name>
    <name type="common">Garden lettuce</name>
    <dbReference type="NCBI Taxonomy" id="4236"/>
    <lineage>
        <taxon>Eukaryota</taxon>
        <taxon>Viridiplantae</taxon>
        <taxon>Streptophyta</taxon>
        <taxon>Embryophyta</taxon>
        <taxon>Tracheophyta</taxon>
        <taxon>Spermatophyta</taxon>
        <taxon>Magnoliopsida</taxon>
        <taxon>eudicotyledons</taxon>
        <taxon>Gunneridae</taxon>
        <taxon>Pentapetalae</taxon>
        <taxon>asterids</taxon>
        <taxon>campanulids</taxon>
        <taxon>Asterales</taxon>
        <taxon>Asteraceae</taxon>
        <taxon>Cichorioideae</taxon>
        <taxon>Cichorieae</taxon>
        <taxon>Lactucinae</taxon>
        <taxon>Lactuca</taxon>
    </lineage>
</organism>
<keyword evidence="5" id="KW-0175">Coiled coil</keyword>
<name>A0A9R1WZ96_LACSA</name>
<dbReference type="EMBL" id="NBSK02000007">
    <property type="protein sequence ID" value="KAJ0194710.1"/>
    <property type="molecule type" value="Genomic_DNA"/>
</dbReference>
<feature type="domain" description="BHLH" evidence="7">
    <location>
        <begin position="76"/>
        <end position="127"/>
    </location>
</feature>
<dbReference type="PANTHER" id="PTHR46133:SF20">
    <property type="entry name" value="MYC-TYPE, BASIC HELIX-LOOP-HELIX (BHLH) DOMAIN-CONTAINING PROTEIN-RELATED"/>
    <property type="match status" value="1"/>
</dbReference>
<dbReference type="GO" id="GO:0046983">
    <property type="term" value="F:protein dimerization activity"/>
    <property type="evidence" value="ECO:0007669"/>
    <property type="project" value="InterPro"/>
</dbReference>
<feature type="coiled-coil region" evidence="5">
    <location>
        <begin position="117"/>
        <end position="179"/>
    </location>
</feature>
<feature type="compositionally biased region" description="Low complexity" evidence="6">
    <location>
        <begin position="237"/>
        <end position="250"/>
    </location>
</feature>
<evidence type="ECO:0000259" key="7">
    <source>
        <dbReference type="PROSITE" id="PS50888"/>
    </source>
</evidence>
<keyword evidence="9" id="KW-1185">Reference proteome</keyword>
<dbReference type="Proteomes" id="UP000235145">
    <property type="component" value="Unassembled WGS sequence"/>
</dbReference>
<evidence type="ECO:0000256" key="4">
    <source>
        <dbReference type="ARBA" id="ARBA00023242"/>
    </source>
</evidence>
<proteinExistence type="predicted"/>
<evidence type="ECO:0000256" key="1">
    <source>
        <dbReference type="ARBA" id="ARBA00004123"/>
    </source>
</evidence>
<dbReference type="AlphaFoldDB" id="A0A9R1WZ96"/>
<dbReference type="PANTHER" id="PTHR46133">
    <property type="entry name" value="BHLH TRANSCRIPTION FACTOR"/>
    <property type="match status" value="1"/>
</dbReference>
<evidence type="ECO:0000256" key="6">
    <source>
        <dbReference type="SAM" id="MobiDB-lite"/>
    </source>
</evidence>
<dbReference type="InterPro" id="IPR036638">
    <property type="entry name" value="HLH_DNA-bd_sf"/>
</dbReference>
<dbReference type="PROSITE" id="PS50888">
    <property type="entry name" value="BHLH"/>
    <property type="match status" value="1"/>
</dbReference>
<accession>A0A9R1WZ96</accession>
<dbReference type="SUPFAM" id="SSF47459">
    <property type="entry name" value="HLH, helix-loop-helix DNA-binding domain"/>
    <property type="match status" value="1"/>
</dbReference>
<keyword evidence="3" id="KW-0804">Transcription</keyword>
<dbReference type="SMART" id="SM00353">
    <property type="entry name" value="HLH"/>
    <property type="match status" value="1"/>
</dbReference>
<keyword evidence="4" id="KW-0539">Nucleus</keyword>
<evidence type="ECO:0000313" key="9">
    <source>
        <dbReference type="Proteomes" id="UP000235145"/>
    </source>
</evidence>
<evidence type="ECO:0000256" key="5">
    <source>
        <dbReference type="SAM" id="Coils"/>
    </source>
</evidence>
<keyword evidence="2" id="KW-0805">Transcription regulation</keyword>
<dbReference type="Pfam" id="PF00010">
    <property type="entry name" value="HLH"/>
    <property type="match status" value="1"/>
</dbReference>
<feature type="coiled-coil region" evidence="5">
    <location>
        <begin position="277"/>
        <end position="370"/>
    </location>
</feature>
<dbReference type="GO" id="GO:0006879">
    <property type="term" value="P:intracellular iron ion homeostasis"/>
    <property type="evidence" value="ECO:0007669"/>
    <property type="project" value="InterPro"/>
</dbReference>
<reference evidence="8 9" key="1">
    <citation type="journal article" date="2017" name="Nat. Commun.">
        <title>Genome assembly with in vitro proximity ligation data and whole-genome triplication in lettuce.</title>
        <authorList>
            <person name="Reyes-Chin-Wo S."/>
            <person name="Wang Z."/>
            <person name="Yang X."/>
            <person name="Kozik A."/>
            <person name="Arikit S."/>
            <person name="Song C."/>
            <person name="Xia L."/>
            <person name="Froenicke L."/>
            <person name="Lavelle D.O."/>
            <person name="Truco M.J."/>
            <person name="Xia R."/>
            <person name="Zhu S."/>
            <person name="Xu C."/>
            <person name="Xu H."/>
            <person name="Xu X."/>
            <person name="Cox K."/>
            <person name="Korf I."/>
            <person name="Meyers B.C."/>
            <person name="Michelmore R.W."/>
        </authorList>
    </citation>
    <scope>NUCLEOTIDE SEQUENCE [LARGE SCALE GENOMIC DNA]</scope>
    <source>
        <strain evidence="9">cv. Salinas</strain>
        <tissue evidence="8">Seedlings</tissue>
    </source>
</reference>
<comment type="caution">
    <text evidence="8">The sequence shown here is derived from an EMBL/GenBank/DDBJ whole genome shotgun (WGS) entry which is preliminary data.</text>
</comment>
<dbReference type="CDD" id="cd11446">
    <property type="entry name" value="bHLH_AtILR3_like"/>
    <property type="match status" value="1"/>
</dbReference>
<dbReference type="Gene3D" id="4.10.280.10">
    <property type="entry name" value="Helix-loop-helix DNA-binding domain"/>
    <property type="match status" value="1"/>
</dbReference>
<gene>
    <name evidence="8" type="ORF">LSAT_V11C700349630</name>
</gene>
<evidence type="ECO:0000256" key="3">
    <source>
        <dbReference type="ARBA" id="ARBA00023163"/>
    </source>
</evidence>
<dbReference type="InterPro" id="IPR011598">
    <property type="entry name" value="bHLH_dom"/>
</dbReference>
<feature type="region of interest" description="Disordered" evidence="6">
    <location>
        <begin position="221"/>
        <end position="250"/>
    </location>
</feature>
<protein>
    <recommendedName>
        <fullName evidence="7">BHLH domain-containing protein</fullName>
    </recommendedName>
</protein>
<feature type="region of interest" description="Disordered" evidence="6">
    <location>
        <begin position="55"/>
        <end position="88"/>
    </location>
</feature>
<dbReference type="GO" id="GO:0003700">
    <property type="term" value="F:DNA-binding transcription factor activity"/>
    <property type="evidence" value="ECO:0007669"/>
    <property type="project" value="InterPro"/>
</dbReference>